<feature type="compositionally biased region" description="Polar residues" evidence="1">
    <location>
        <begin position="94"/>
        <end position="113"/>
    </location>
</feature>
<dbReference type="Proteomes" id="UP000019443">
    <property type="component" value="Chromosome"/>
</dbReference>
<dbReference type="HOGENOM" id="CLU_2131535_0_0_5"/>
<proteinExistence type="predicted"/>
<accession>W6R6K8</accession>
<dbReference type="PATRIC" id="fig|348824.6.peg.346"/>
<dbReference type="eggNOG" id="COG2374">
    <property type="taxonomic scope" value="Bacteria"/>
</dbReference>
<protein>
    <submittedName>
        <fullName evidence="2">Uncharacterized protein</fullName>
    </submittedName>
</protein>
<dbReference type="AlphaFoldDB" id="W6R6K8"/>
<gene>
    <name evidence="2" type="ORF">LPU83_0332</name>
</gene>
<feature type="region of interest" description="Disordered" evidence="1">
    <location>
        <begin position="92"/>
        <end position="113"/>
    </location>
</feature>
<dbReference type="KEGG" id="rhl:LPU83_0332"/>
<evidence type="ECO:0000256" key="1">
    <source>
        <dbReference type="SAM" id="MobiDB-lite"/>
    </source>
</evidence>
<name>W6R6K8_9HYPH</name>
<keyword evidence="3" id="KW-1185">Reference proteome</keyword>
<evidence type="ECO:0000313" key="3">
    <source>
        <dbReference type="Proteomes" id="UP000019443"/>
    </source>
</evidence>
<organism evidence="2 3">
    <name type="scientific">Rhizobium favelukesii</name>
    <dbReference type="NCBI Taxonomy" id="348824"/>
    <lineage>
        <taxon>Bacteria</taxon>
        <taxon>Pseudomonadati</taxon>
        <taxon>Pseudomonadota</taxon>
        <taxon>Alphaproteobacteria</taxon>
        <taxon>Hyphomicrobiales</taxon>
        <taxon>Rhizobiaceae</taxon>
        <taxon>Rhizobium/Agrobacterium group</taxon>
        <taxon>Rhizobium</taxon>
    </lineage>
</organism>
<sequence length="113" mass="11986">MEKSDTGPFVILRRNRGNLLKRPGTGGAVLTANGRIDWVGSLELRDEPINKIAMQNTARVMTDVGADILGVVEVESRPVLSAFNRQVLPAVGGTPSTKSWSSTAMMSVGSMSG</sequence>
<dbReference type="EMBL" id="HG916852">
    <property type="protein sequence ID" value="CDM56015.1"/>
    <property type="molecule type" value="Genomic_DNA"/>
</dbReference>
<reference evidence="2" key="1">
    <citation type="submission" date="2013-11" db="EMBL/GenBank/DDBJ databases">
        <title>Draft genome sequence of the broad-host-range Rhizobium sp. LPU83 strain, a member of the low-genetic diversity Oregon-like Rhizobium sp. group.</title>
        <authorList>
            <person name="Wibberg D."/>
            <person name="Puehler A."/>
            <person name="Schlueter A."/>
        </authorList>
    </citation>
    <scope>NUCLEOTIDE SEQUENCE [LARGE SCALE GENOMIC DNA]</scope>
    <source>
        <strain evidence="2">LPU83</strain>
    </source>
</reference>
<evidence type="ECO:0000313" key="2">
    <source>
        <dbReference type="EMBL" id="CDM56015.1"/>
    </source>
</evidence>